<dbReference type="PANTHER" id="PTHR46663">
    <property type="entry name" value="DIGUANYLATE CYCLASE DGCT-RELATED"/>
    <property type="match status" value="1"/>
</dbReference>
<dbReference type="EMBL" id="CP002299">
    <property type="protein sequence ID" value="ADP79451.1"/>
    <property type="molecule type" value="Genomic_DNA"/>
</dbReference>
<dbReference type="InterPro" id="IPR057697">
    <property type="entry name" value="DUF7937"/>
</dbReference>
<dbReference type="InterPro" id="IPR052163">
    <property type="entry name" value="DGC-Regulatory_Protein"/>
</dbReference>
<dbReference type="CDD" id="cd01949">
    <property type="entry name" value="GGDEF"/>
    <property type="match status" value="1"/>
</dbReference>
<dbReference type="PROSITE" id="PS50887">
    <property type="entry name" value="GGDEF"/>
    <property type="match status" value="1"/>
</dbReference>
<feature type="transmembrane region" description="Helical" evidence="1">
    <location>
        <begin position="30"/>
        <end position="48"/>
    </location>
</feature>
<feature type="transmembrane region" description="Helical" evidence="1">
    <location>
        <begin position="272"/>
        <end position="292"/>
    </location>
</feature>
<feature type="transmembrane region" description="Helical" evidence="1">
    <location>
        <begin position="170"/>
        <end position="190"/>
    </location>
</feature>
<dbReference type="InterPro" id="IPR000160">
    <property type="entry name" value="GGDEF_dom"/>
</dbReference>
<dbReference type="STRING" id="298654.FraEuI1c_1384"/>
<dbReference type="OrthoDB" id="8526884at2"/>
<dbReference type="HOGENOM" id="CLU_000445_129_3_11"/>
<dbReference type="InterPro" id="IPR043128">
    <property type="entry name" value="Rev_trsase/Diguanyl_cyclase"/>
</dbReference>
<dbReference type="AlphaFoldDB" id="E3J500"/>
<evidence type="ECO:0000259" key="2">
    <source>
        <dbReference type="PROSITE" id="PS50887"/>
    </source>
</evidence>
<keyword evidence="1" id="KW-0472">Membrane</keyword>
<dbReference type="Pfam" id="PF25592">
    <property type="entry name" value="DUF7937"/>
    <property type="match status" value="1"/>
</dbReference>
<evidence type="ECO:0000256" key="1">
    <source>
        <dbReference type="SAM" id="Phobius"/>
    </source>
</evidence>
<proteinExistence type="predicted"/>
<feature type="transmembrane region" description="Helical" evidence="1">
    <location>
        <begin position="313"/>
        <end position="336"/>
    </location>
</feature>
<organism evidence="3 4">
    <name type="scientific">Pseudofrankia inefficax (strain DSM 45817 / CECT 9037 / DDB 130130 / EuI1c)</name>
    <name type="common">Frankia inefficax</name>
    <dbReference type="NCBI Taxonomy" id="298654"/>
    <lineage>
        <taxon>Bacteria</taxon>
        <taxon>Bacillati</taxon>
        <taxon>Actinomycetota</taxon>
        <taxon>Actinomycetes</taxon>
        <taxon>Frankiales</taxon>
        <taxon>Frankiaceae</taxon>
        <taxon>Pseudofrankia</taxon>
    </lineage>
</organism>
<accession>E3J500</accession>
<keyword evidence="4" id="KW-1185">Reference proteome</keyword>
<dbReference type="PANTHER" id="PTHR46663:SF2">
    <property type="entry name" value="GGDEF DOMAIN-CONTAINING PROTEIN"/>
    <property type="match status" value="1"/>
</dbReference>
<keyword evidence="1" id="KW-1133">Transmembrane helix</keyword>
<feature type="transmembrane region" description="Helical" evidence="1">
    <location>
        <begin position="348"/>
        <end position="366"/>
    </location>
</feature>
<dbReference type="RefSeq" id="WP_013422571.1">
    <property type="nucleotide sequence ID" value="NC_014666.1"/>
</dbReference>
<dbReference type="SMART" id="SM00267">
    <property type="entry name" value="GGDEF"/>
    <property type="match status" value="1"/>
</dbReference>
<dbReference type="KEGG" id="fri:FraEuI1c_1384"/>
<feature type="transmembrane region" description="Helical" evidence="1">
    <location>
        <begin position="60"/>
        <end position="77"/>
    </location>
</feature>
<feature type="transmembrane region" description="Helical" evidence="1">
    <location>
        <begin position="123"/>
        <end position="139"/>
    </location>
</feature>
<sequence>MRDVEKARSAGAPPRDAAVPVLSPRAFRRLAIGAAAFVLVVLVVAVSVDRPVAVVVEPASATFAAGAAAVCCAVGGWRNRGAQRWWRWLTGSAAASTMVGVAAAAMTAARSGTNVPRLDLSDLGYLVCYGLALAGLLIVPTDPLDQAPGGPGARDGPPDAGTPSSHGRRWLAVTVLDTLLVVGSLALLVWELLLSEVVMREGYSAIDVAMAWVLALAALMLVVPVFLLGAFRRPWHWPEFALLVAGVVLLALVAIIYAAAAVRRWPVVPPPLSTLFVASLVLIGLAAVVPAPPATTPRPNPGEFGARDRSSRVAVLHLVLPYVPLGAVGVLALVQLIEDTPIQRGETFALLCLLTLVLVRQIVTLWDNTRLLDRYRTSQRQLRYQAFHDSLTGLANRALFADRLRDAMERRARDGGRRSVAVLFCDLDDFKIVNDALGHAAGDDLLQLTADRLVRAVRPTDTVARLGGDEFAILLDGGAEDPCQLGHRVAAAVEAPCLLAGARYSVRGSVGVAIVEPGAVTGPEGLVHEADLAMYEAKRAGGSVVVYEPGLRRPGPARRPTKPRRPC</sequence>
<evidence type="ECO:0000313" key="4">
    <source>
        <dbReference type="Proteomes" id="UP000002484"/>
    </source>
</evidence>
<feature type="transmembrane region" description="Helical" evidence="1">
    <location>
        <begin position="89"/>
        <end position="111"/>
    </location>
</feature>
<gene>
    <name evidence="3" type="ordered locus">FraEuI1c_1384</name>
</gene>
<dbReference type="eggNOG" id="COG2199">
    <property type="taxonomic scope" value="Bacteria"/>
</dbReference>
<dbReference type="InParanoid" id="E3J500"/>
<name>E3J500_PSEI1</name>
<feature type="domain" description="GGDEF" evidence="2">
    <location>
        <begin position="418"/>
        <end position="549"/>
    </location>
</feature>
<feature type="transmembrane region" description="Helical" evidence="1">
    <location>
        <begin position="210"/>
        <end position="228"/>
    </location>
</feature>
<dbReference type="SUPFAM" id="SSF55073">
    <property type="entry name" value="Nucleotide cyclase"/>
    <property type="match status" value="1"/>
</dbReference>
<dbReference type="Proteomes" id="UP000002484">
    <property type="component" value="Chromosome"/>
</dbReference>
<protein>
    <submittedName>
        <fullName evidence="3">Diguanylate cyclase</fullName>
    </submittedName>
</protein>
<dbReference type="Gene3D" id="3.30.70.270">
    <property type="match status" value="1"/>
</dbReference>
<dbReference type="NCBIfam" id="TIGR00254">
    <property type="entry name" value="GGDEF"/>
    <property type="match status" value="1"/>
</dbReference>
<dbReference type="Pfam" id="PF00990">
    <property type="entry name" value="GGDEF"/>
    <property type="match status" value="1"/>
</dbReference>
<evidence type="ECO:0000313" key="3">
    <source>
        <dbReference type="EMBL" id="ADP79451.1"/>
    </source>
</evidence>
<keyword evidence="1" id="KW-0812">Transmembrane</keyword>
<reference evidence="3 4" key="1">
    <citation type="submission" date="2010-10" db="EMBL/GenBank/DDBJ databases">
        <title>Complete sequence of Frankia sp. EuI1c.</title>
        <authorList>
            <consortium name="US DOE Joint Genome Institute"/>
            <person name="Lucas S."/>
            <person name="Copeland A."/>
            <person name="Lapidus A."/>
            <person name="Cheng J.-F."/>
            <person name="Bruce D."/>
            <person name="Goodwin L."/>
            <person name="Pitluck S."/>
            <person name="Chertkov O."/>
            <person name="Detter J.C."/>
            <person name="Han C."/>
            <person name="Tapia R."/>
            <person name="Land M."/>
            <person name="Hauser L."/>
            <person name="Jeffries C."/>
            <person name="Kyrpides N."/>
            <person name="Ivanova N."/>
            <person name="Mikhailova N."/>
            <person name="Beauchemin N."/>
            <person name="Sen A."/>
            <person name="Sur S.A."/>
            <person name="Gtari M."/>
            <person name="Wall L."/>
            <person name="Tisa L."/>
            <person name="Woyke T."/>
        </authorList>
    </citation>
    <scope>NUCLEOTIDE SEQUENCE [LARGE SCALE GENOMIC DNA]</scope>
    <source>
        <strain evidence="4">DSM 45817 / CECT 9037 / EuI1c</strain>
    </source>
</reference>
<dbReference type="InterPro" id="IPR029787">
    <property type="entry name" value="Nucleotide_cyclase"/>
</dbReference>
<feature type="transmembrane region" description="Helical" evidence="1">
    <location>
        <begin position="240"/>
        <end position="260"/>
    </location>
</feature>